<protein>
    <submittedName>
        <fullName evidence="2">Uncharacterized protein</fullName>
    </submittedName>
</protein>
<feature type="compositionally biased region" description="Basic and acidic residues" evidence="1">
    <location>
        <begin position="42"/>
        <end position="64"/>
    </location>
</feature>
<evidence type="ECO:0000313" key="2">
    <source>
        <dbReference type="EMBL" id="GIY20176.1"/>
    </source>
</evidence>
<keyword evidence="3" id="KW-1185">Reference proteome</keyword>
<comment type="caution">
    <text evidence="2">The sequence shown here is derived from an EMBL/GenBank/DDBJ whole genome shotgun (WGS) entry which is preliminary data.</text>
</comment>
<sequence length="107" mass="12640">MYHLWENLIFCAPSWKLNSLRKCVLLKFIFPKLKLSPLQKTQQKEESKGESREFGEKLRPEKMGARAQQSVSKEVLLTGRPIRPDSQSRTRLFLVRDKTGFQVRTRY</sequence>
<gene>
    <name evidence="2" type="ORF">CEXT_455891</name>
</gene>
<organism evidence="2 3">
    <name type="scientific">Caerostris extrusa</name>
    <name type="common">Bark spider</name>
    <name type="synonym">Caerostris bankana</name>
    <dbReference type="NCBI Taxonomy" id="172846"/>
    <lineage>
        <taxon>Eukaryota</taxon>
        <taxon>Metazoa</taxon>
        <taxon>Ecdysozoa</taxon>
        <taxon>Arthropoda</taxon>
        <taxon>Chelicerata</taxon>
        <taxon>Arachnida</taxon>
        <taxon>Araneae</taxon>
        <taxon>Araneomorphae</taxon>
        <taxon>Entelegynae</taxon>
        <taxon>Araneoidea</taxon>
        <taxon>Araneidae</taxon>
        <taxon>Caerostris</taxon>
    </lineage>
</organism>
<feature type="region of interest" description="Disordered" evidence="1">
    <location>
        <begin position="38"/>
        <end position="71"/>
    </location>
</feature>
<evidence type="ECO:0000256" key="1">
    <source>
        <dbReference type="SAM" id="MobiDB-lite"/>
    </source>
</evidence>
<reference evidence="2 3" key="1">
    <citation type="submission" date="2021-06" db="EMBL/GenBank/DDBJ databases">
        <title>Caerostris extrusa draft genome.</title>
        <authorList>
            <person name="Kono N."/>
            <person name="Arakawa K."/>
        </authorList>
    </citation>
    <scope>NUCLEOTIDE SEQUENCE [LARGE SCALE GENOMIC DNA]</scope>
</reference>
<dbReference type="Proteomes" id="UP001054945">
    <property type="component" value="Unassembled WGS sequence"/>
</dbReference>
<evidence type="ECO:0000313" key="3">
    <source>
        <dbReference type="Proteomes" id="UP001054945"/>
    </source>
</evidence>
<accession>A0AAV4RH00</accession>
<dbReference type="EMBL" id="BPLR01007848">
    <property type="protein sequence ID" value="GIY20176.1"/>
    <property type="molecule type" value="Genomic_DNA"/>
</dbReference>
<name>A0AAV4RH00_CAEEX</name>
<dbReference type="AlphaFoldDB" id="A0AAV4RH00"/>
<proteinExistence type="predicted"/>